<protein>
    <recommendedName>
        <fullName evidence="4">Concanavalin A-like lectin/glucanase superfamily protein</fullName>
    </recommendedName>
</protein>
<evidence type="ECO:0008006" key="4">
    <source>
        <dbReference type="Google" id="ProtNLM"/>
    </source>
</evidence>
<gene>
    <name evidence="2" type="ORF">Dsi01nite_090720</name>
</gene>
<feature type="chain" id="PRO_5037318373" description="Concanavalin A-like lectin/glucanase superfamily protein" evidence="1">
    <location>
        <begin position="35"/>
        <end position="267"/>
    </location>
</feature>
<reference evidence="2" key="1">
    <citation type="submission" date="2021-01" db="EMBL/GenBank/DDBJ databases">
        <title>Whole genome shotgun sequence of Dactylosporangium siamense NBRC 106093.</title>
        <authorList>
            <person name="Komaki H."/>
            <person name="Tamura T."/>
        </authorList>
    </citation>
    <scope>NUCLEOTIDE SEQUENCE</scope>
    <source>
        <strain evidence="2">NBRC 106093</strain>
    </source>
</reference>
<sequence>MHGGRMRAIRPAILAAAALGVALSALGVAGPASAATSAKTVTVTDPVEVAAPVVVARYTFDAAGNGATVTDDSGHGHTLIPSAGHGGKVRLADRLGMATGGRAADFPARCTGKRCPHAVLQTPDTPELNPGAGPIRYGATVRLTRKDTGSGQNVVQKGYSASGSQYKLQIDGAAGRPSCVFADAAVHAIHVAMSDVSVSDGLWHRLECRRSGTTLTVLVDDAVRGTATLPAELSVVNTVPLSIGGKGNGMDNDQFHGALDDVWIARG</sequence>
<evidence type="ECO:0000256" key="1">
    <source>
        <dbReference type="SAM" id="SignalP"/>
    </source>
</evidence>
<proteinExistence type="predicted"/>
<comment type="caution">
    <text evidence="2">The sequence shown here is derived from an EMBL/GenBank/DDBJ whole genome shotgun (WGS) entry which is preliminary data.</text>
</comment>
<dbReference type="EMBL" id="BONQ01000147">
    <property type="protein sequence ID" value="GIG51031.1"/>
    <property type="molecule type" value="Genomic_DNA"/>
</dbReference>
<accession>A0A919PV10</accession>
<dbReference type="Proteomes" id="UP000660611">
    <property type="component" value="Unassembled WGS sequence"/>
</dbReference>
<dbReference type="Pfam" id="PF13385">
    <property type="entry name" value="Laminin_G_3"/>
    <property type="match status" value="1"/>
</dbReference>
<evidence type="ECO:0000313" key="3">
    <source>
        <dbReference type="Proteomes" id="UP000660611"/>
    </source>
</evidence>
<feature type="signal peptide" evidence="1">
    <location>
        <begin position="1"/>
        <end position="34"/>
    </location>
</feature>
<dbReference type="InterPro" id="IPR013320">
    <property type="entry name" value="ConA-like_dom_sf"/>
</dbReference>
<dbReference type="AlphaFoldDB" id="A0A919PV10"/>
<dbReference type="InterPro" id="IPR001791">
    <property type="entry name" value="Laminin_G"/>
</dbReference>
<dbReference type="Gene3D" id="2.60.120.200">
    <property type="match status" value="1"/>
</dbReference>
<keyword evidence="3" id="KW-1185">Reference proteome</keyword>
<organism evidence="2 3">
    <name type="scientific">Dactylosporangium siamense</name>
    <dbReference type="NCBI Taxonomy" id="685454"/>
    <lineage>
        <taxon>Bacteria</taxon>
        <taxon>Bacillati</taxon>
        <taxon>Actinomycetota</taxon>
        <taxon>Actinomycetes</taxon>
        <taxon>Micromonosporales</taxon>
        <taxon>Micromonosporaceae</taxon>
        <taxon>Dactylosporangium</taxon>
    </lineage>
</organism>
<keyword evidence="1" id="KW-0732">Signal</keyword>
<dbReference type="CDD" id="cd00110">
    <property type="entry name" value="LamG"/>
    <property type="match status" value="1"/>
</dbReference>
<evidence type="ECO:0000313" key="2">
    <source>
        <dbReference type="EMBL" id="GIG51031.1"/>
    </source>
</evidence>
<name>A0A919PV10_9ACTN</name>
<dbReference type="SUPFAM" id="SSF49899">
    <property type="entry name" value="Concanavalin A-like lectins/glucanases"/>
    <property type="match status" value="1"/>
</dbReference>